<reference evidence="3" key="1">
    <citation type="submission" date="2016-06" db="EMBL/GenBank/DDBJ databases">
        <title>Parallel loss of symbiosis genes in relatives of nitrogen-fixing non-legume Parasponia.</title>
        <authorList>
            <person name="Van Velzen R."/>
            <person name="Holmer R."/>
            <person name="Bu F."/>
            <person name="Rutten L."/>
            <person name="Van Zeijl A."/>
            <person name="Liu W."/>
            <person name="Santuari L."/>
            <person name="Cao Q."/>
            <person name="Sharma T."/>
            <person name="Shen D."/>
            <person name="Roswanjaya Y."/>
            <person name="Wardhani T."/>
            <person name="Kalhor M.S."/>
            <person name="Jansen J."/>
            <person name="Van den Hoogen J."/>
            <person name="Gungor B."/>
            <person name="Hartog M."/>
            <person name="Hontelez J."/>
            <person name="Verver J."/>
            <person name="Yang W.-C."/>
            <person name="Schijlen E."/>
            <person name="Repin R."/>
            <person name="Schilthuizen M."/>
            <person name="Schranz E."/>
            <person name="Heidstra R."/>
            <person name="Miyata K."/>
            <person name="Fedorova E."/>
            <person name="Kohlen W."/>
            <person name="Bisseling T."/>
            <person name="Smit S."/>
            <person name="Geurts R."/>
        </authorList>
    </citation>
    <scope>NUCLEOTIDE SEQUENCE [LARGE SCALE GENOMIC DNA]</scope>
    <source>
        <strain evidence="3">cv. WU1-14</strain>
    </source>
</reference>
<dbReference type="AlphaFoldDB" id="A0A2P5BVL1"/>
<evidence type="ECO:0000313" key="3">
    <source>
        <dbReference type="Proteomes" id="UP000237105"/>
    </source>
</evidence>
<keyword evidence="3" id="KW-1185">Reference proteome</keyword>
<accession>A0A2P5BVL1</accession>
<evidence type="ECO:0000313" key="2">
    <source>
        <dbReference type="EMBL" id="PON52820.1"/>
    </source>
</evidence>
<proteinExistence type="predicted"/>
<protein>
    <submittedName>
        <fullName evidence="2">Uncharacterized protein</fullName>
    </submittedName>
</protein>
<dbReference type="Proteomes" id="UP000237105">
    <property type="component" value="Unassembled WGS sequence"/>
</dbReference>
<feature type="region of interest" description="Disordered" evidence="1">
    <location>
        <begin position="31"/>
        <end position="59"/>
    </location>
</feature>
<comment type="caution">
    <text evidence="2">The sequence shown here is derived from an EMBL/GenBank/DDBJ whole genome shotgun (WGS) entry which is preliminary data.</text>
</comment>
<gene>
    <name evidence="2" type="ORF">PanWU01x14_206620</name>
</gene>
<organism evidence="2 3">
    <name type="scientific">Parasponia andersonii</name>
    <name type="common">Sponia andersonii</name>
    <dbReference type="NCBI Taxonomy" id="3476"/>
    <lineage>
        <taxon>Eukaryota</taxon>
        <taxon>Viridiplantae</taxon>
        <taxon>Streptophyta</taxon>
        <taxon>Embryophyta</taxon>
        <taxon>Tracheophyta</taxon>
        <taxon>Spermatophyta</taxon>
        <taxon>Magnoliopsida</taxon>
        <taxon>eudicotyledons</taxon>
        <taxon>Gunneridae</taxon>
        <taxon>Pentapetalae</taxon>
        <taxon>rosids</taxon>
        <taxon>fabids</taxon>
        <taxon>Rosales</taxon>
        <taxon>Cannabaceae</taxon>
        <taxon>Parasponia</taxon>
    </lineage>
</organism>
<feature type="compositionally biased region" description="Polar residues" evidence="1">
    <location>
        <begin position="45"/>
        <end position="57"/>
    </location>
</feature>
<dbReference type="EMBL" id="JXTB01000214">
    <property type="protein sequence ID" value="PON52820.1"/>
    <property type="molecule type" value="Genomic_DNA"/>
</dbReference>
<evidence type="ECO:0000256" key="1">
    <source>
        <dbReference type="SAM" id="MobiDB-lite"/>
    </source>
</evidence>
<name>A0A2P5BVL1_PARAD</name>
<sequence>MAHTFCNKLVTPPTEGFTTFCKGQIQFYPQSRSDRTSRTLPTYPRGSTRSICTSHSHPPTALLENTSLRRRPPETSFSSAATLWPARVAVTVAWWC</sequence>